<evidence type="ECO:0000313" key="2">
    <source>
        <dbReference type="Proteomes" id="UP000887574"/>
    </source>
</evidence>
<accession>A0A915CUD4</accession>
<name>A0A915CUD4_9BILA</name>
<feature type="compositionally biased region" description="Basic and acidic residues" evidence="1">
    <location>
        <begin position="343"/>
        <end position="358"/>
    </location>
</feature>
<evidence type="ECO:0000313" key="3">
    <source>
        <dbReference type="WBParaSite" id="jg12331"/>
    </source>
</evidence>
<dbReference type="Proteomes" id="UP000887574">
    <property type="component" value="Unplaced"/>
</dbReference>
<dbReference type="GO" id="GO:0071011">
    <property type="term" value="C:precatalytic spliceosome"/>
    <property type="evidence" value="ECO:0007669"/>
    <property type="project" value="TreeGrafter"/>
</dbReference>
<organism evidence="2 3">
    <name type="scientific">Ditylenchus dipsaci</name>
    <dbReference type="NCBI Taxonomy" id="166011"/>
    <lineage>
        <taxon>Eukaryota</taxon>
        <taxon>Metazoa</taxon>
        <taxon>Ecdysozoa</taxon>
        <taxon>Nematoda</taxon>
        <taxon>Chromadorea</taxon>
        <taxon>Rhabditida</taxon>
        <taxon>Tylenchina</taxon>
        <taxon>Tylenchomorpha</taxon>
        <taxon>Sphaerularioidea</taxon>
        <taxon>Anguinidae</taxon>
        <taxon>Anguininae</taxon>
        <taxon>Ditylenchus</taxon>
    </lineage>
</organism>
<dbReference type="InterPro" id="IPR052084">
    <property type="entry name" value="SF3B4_spliceosome_assoc"/>
</dbReference>
<dbReference type="PANTHER" id="PTHR48030:SF3">
    <property type="entry name" value="SPLICING FACTOR 3B SUBUNIT 4"/>
    <property type="match status" value="1"/>
</dbReference>
<dbReference type="GO" id="GO:0048026">
    <property type="term" value="P:positive regulation of mRNA splicing, via spliceosome"/>
    <property type="evidence" value="ECO:0007669"/>
    <property type="project" value="TreeGrafter"/>
</dbReference>
<dbReference type="WBParaSite" id="jg12331">
    <property type="protein sequence ID" value="jg12331"/>
    <property type="gene ID" value="jg12331"/>
</dbReference>
<feature type="compositionally biased region" description="Polar residues" evidence="1">
    <location>
        <begin position="317"/>
        <end position="327"/>
    </location>
</feature>
<dbReference type="AlphaFoldDB" id="A0A915CUD4"/>
<reference evidence="3" key="1">
    <citation type="submission" date="2022-11" db="UniProtKB">
        <authorList>
            <consortium name="WormBaseParasite"/>
        </authorList>
    </citation>
    <scope>IDENTIFICATION</scope>
</reference>
<dbReference type="PANTHER" id="PTHR48030">
    <property type="entry name" value="SPLICING FACTOR 3B SUBUNIT 4"/>
    <property type="match status" value="1"/>
</dbReference>
<evidence type="ECO:0000256" key="1">
    <source>
        <dbReference type="SAM" id="MobiDB-lite"/>
    </source>
</evidence>
<keyword evidence="2" id="KW-1185">Reference proteome</keyword>
<protein>
    <submittedName>
        <fullName evidence="3">Uncharacterized protein</fullName>
    </submittedName>
</protein>
<proteinExistence type="predicted"/>
<feature type="region of interest" description="Disordered" evidence="1">
    <location>
        <begin position="309"/>
        <end position="411"/>
    </location>
</feature>
<dbReference type="GO" id="GO:0005730">
    <property type="term" value="C:nucleolus"/>
    <property type="evidence" value="ECO:0007669"/>
    <property type="project" value="TreeGrafter"/>
</dbReference>
<feature type="compositionally biased region" description="Basic and acidic residues" evidence="1">
    <location>
        <begin position="385"/>
        <end position="396"/>
    </location>
</feature>
<feature type="compositionally biased region" description="Polar residues" evidence="1">
    <location>
        <begin position="397"/>
        <end position="408"/>
    </location>
</feature>
<feature type="compositionally biased region" description="Acidic residues" evidence="1">
    <location>
        <begin position="360"/>
        <end position="372"/>
    </location>
</feature>
<dbReference type="GO" id="GO:0003723">
    <property type="term" value="F:RNA binding"/>
    <property type="evidence" value="ECO:0007669"/>
    <property type="project" value="TreeGrafter"/>
</dbReference>
<sequence>MDERELHAVLTTLIPDREFQNVSKSDMQEEIVHWLLSRGMSVRHNFLLYEDEEGEEDTKAEHSTTKEPEKVEPKPKQLWLLNKHSDKCDCCVRSIVEPSAINGQYLCNRPITCSYAFKMDTKSEKHGTAAEKLLAAQNRLFLNDRPHQVFSDIPRLRLMPMAPPMTPMIKIGGFSKMPPSPTQGMQQGMPDAGIANGSIAYATTSRCIWNVSTASSDNCSSSAASFNDRFDDEFTNAATSASIYLICSNGFKKKSVEKYFEISYLLIMFCCAGSGSSPPKYSSSTTTYPARPGVAYRTSPLREHKKVNETHGFGTSKVMSSTNTIVNQPRRLDRGKPTIVISDADKPKNEAWSERSNESDLIDPEVEEEQQAEPEKKSTSQSGASKKEENSHRFSDSHSIQSNPAQKKNGSDSELALFDGILAMERFGQVNFGALSQVLGWIQRLNANLPNSVRQPAPIAGRSSVQVVEGQCRKTVMRMITTAVKKSRSQRVWSIRLAEFCRQNFCHFDRISQKKHKKAEYDGFLFVKQKLSKPKGAKQVLEL</sequence>